<keyword evidence="3" id="KW-1185">Reference proteome</keyword>
<feature type="transmembrane region" description="Helical" evidence="1">
    <location>
        <begin position="118"/>
        <end position="139"/>
    </location>
</feature>
<evidence type="ECO:0000256" key="1">
    <source>
        <dbReference type="SAM" id="Phobius"/>
    </source>
</evidence>
<evidence type="ECO:0000313" key="2">
    <source>
        <dbReference type="EMBL" id="MCC8361504.1"/>
    </source>
</evidence>
<accession>A0ABS8JD39</accession>
<sequence length="142" mass="15907">MEIHRADRSYRNRSALLLAVVVVLCAALLWQLQVWLGSLSTALAGSDAVTLARWLRILFVALGIGLAVPAAALGVSLRRLAHSSRIEGRFPPRALKTWRDVRVLRDRPALEWARRVEIAANVALLLSAVLFAWSAWAWWRFS</sequence>
<keyword evidence="1" id="KW-0472">Membrane</keyword>
<proteinExistence type="predicted"/>
<evidence type="ECO:0000313" key="3">
    <source>
        <dbReference type="Proteomes" id="UP001165293"/>
    </source>
</evidence>
<keyword evidence="1" id="KW-1133">Transmembrane helix</keyword>
<dbReference type="EMBL" id="JAJGAK010000001">
    <property type="protein sequence ID" value="MCC8361504.1"/>
    <property type="molecule type" value="Genomic_DNA"/>
</dbReference>
<dbReference type="Proteomes" id="UP001165293">
    <property type="component" value="Unassembled WGS sequence"/>
</dbReference>
<comment type="caution">
    <text evidence="2">The sequence shown here is derived from an EMBL/GenBank/DDBJ whole genome shotgun (WGS) entry which is preliminary data.</text>
</comment>
<dbReference type="RefSeq" id="WP_230525161.1">
    <property type="nucleotide sequence ID" value="NZ_JAJGAK010000001.1"/>
</dbReference>
<organism evidence="2 3">
    <name type="scientific">Noviluteimonas lactosilytica</name>
    <dbReference type="NCBI Taxonomy" id="2888523"/>
    <lineage>
        <taxon>Bacteria</taxon>
        <taxon>Pseudomonadati</taxon>
        <taxon>Pseudomonadota</taxon>
        <taxon>Gammaproteobacteria</taxon>
        <taxon>Lysobacterales</taxon>
        <taxon>Lysobacteraceae</taxon>
        <taxon>Noviluteimonas</taxon>
    </lineage>
</organism>
<gene>
    <name evidence="2" type="ORF">LK996_00180</name>
</gene>
<keyword evidence="1" id="KW-0812">Transmembrane</keyword>
<feature type="transmembrane region" description="Helical" evidence="1">
    <location>
        <begin position="54"/>
        <end position="75"/>
    </location>
</feature>
<name>A0ABS8JD39_9GAMM</name>
<protein>
    <submittedName>
        <fullName evidence="2">Uncharacterized protein</fullName>
    </submittedName>
</protein>
<reference evidence="2" key="1">
    <citation type="submission" date="2021-10" db="EMBL/GenBank/DDBJ databases">
        <authorList>
            <person name="Lyu M."/>
            <person name="Wang X."/>
            <person name="Meng X."/>
            <person name="Xu K."/>
        </authorList>
    </citation>
    <scope>NUCLEOTIDE SEQUENCE</scope>
    <source>
        <strain evidence="2">A6</strain>
    </source>
</reference>